<dbReference type="Proteomes" id="UP000297608">
    <property type="component" value="Unassembled WGS sequence"/>
</dbReference>
<protein>
    <submittedName>
        <fullName evidence="1">Hexapeptide transferase</fullName>
    </submittedName>
</protein>
<sequence>MTVPFGVLGHGSQAWETAEYAAPDLPQFYAVSGGIVHGHDPMIDLETTNPEYTSVPVVAAVGAPGLRRDVVGMWSGSAYRTVVARSADISMSAEIRDGCIIGAHAVLTAGVQLGGHVIVNVGATISHGSVVGDFATISPGVHIAGDCVVGAGVFLGIGAVVSNGIHIVEGAVVGAGAVVVDDITMDGIWVGVPARRLRSSQGWLQRI</sequence>
<keyword evidence="2" id="KW-1185">Reference proteome</keyword>
<comment type="caution">
    <text evidence="1">The sequence shown here is derived from an EMBL/GenBank/DDBJ whole genome shotgun (WGS) entry which is preliminary data.</text>
</comment>
<dbReference type="Gene3D" id="2.160.10.10">
    <property type="entry name" value="Hexapeptide repeat proteins"/>
    <property type="match status" value="1"/>
</dbReference>
<evidence type="ECO:0000313" key="1">
    <source>
        <dbReference type="EMBL" id="TFB82585.1"/>
    </source>
</evidence>
<evidence type="ECO:0000313" key="2">
    <source>
        <dbReference type="Proteomes" id="UP000297608"/>
    </source>
</evidence>
<dbReference type="GO" id="GO:0016740">
    <property type="term" value="F:transferase activity"/>
    <property type="evidence" value="ECO:0007669"/>
    <property type="project" value="UniProtKB-KW"/>
</dbReference>
<keyword evidence="1" id="KW-0808">Transferase</keyword>
<gene>
    <name evidence="1" type="ORF">E3O44_19060</name>
</gene>
<proteinExistence type="predicted"/>
<dbReference type="PANTHER" id="PTHR43300:SF7">
    <property type="entry name" value="UDP-N-ACETYLBACILLOSAMINE N-ACETYLTRANSFERASE"/>
    <property type="match status" value="1"/>
</dbReference>
<dbReference type="EMBL" id="SOFG01000027">
    <property type="protein sequence ID" value="TFB82585.1"/>
    <property type="molecule type" value="Genomic_DNA"/>
</dbReference>
<dbReference type="InterPro" id="IPR050179">
    <property type="entry name" value="Trans_hexapeptide_repeat"/>
</dbReference>
<dbReference type="SUPFAM" id="SSF51161">
    <property type="entry name" value="Trimeric LpxA-like enzymes"/>
    <property type="match status" value="1"/>
</dbReference>
<name>A0ABY2I9U2_9MICO</name>
<accession>A0ABY2I9U2</accession>
<dbReference type="InterPro" id="IPR011004">
    <property type="entry name" value="Trimer_LpxA-like_sf"/>
</dbReference>
<organism evidence="1 2">
    <name type="scientific">Cryobacterium algoricola</name>
    <dbReference type="NCBI Taxonomy" id="1259183"/>
    <lineage>
        <taxon>Bacteria</taxon>
        <taxon>Bacillati</taxon>
        <taxon>Actinomycetota</taxon>
        <taxon>Actinomycetes</taxon>
        <taxon>Micrococcales</taxon>
        <taxon>Microbacteriaceae</taxon>
        <taxon>Cryobacterium</taxon>
    </lineage>
</organism>
<dbReference type="PANTHER" id="PTHR43300">
    <property type="entry name" value="ACETYLTRANSFERASE"/>
    <property type="match status" value="1"/>
</dbReference>
<reference evidence="1 2" key="1">
    <citation type="submission" date="2019-03" db="EMBL/GenBank/DDBJ databases">
        <title>Genomics of glacier-inhabiting Cryobacterium strains.</title>
        <authorList>
            <person name="Liu Q."/>
            <person name="Xin Y.-H."/>
        </authorList>
    </citation>
    <scope>NUCLEOTIDE SEQUENCE [LARGE SCALE GENOMIC DNA]</scope>
    <source>
        <strain evidence="1 2">MDB2-B</strain>
    </source>
</reference>